<sequence>MPAGRGVSSAGTGPCWPTRRRLAQPPPPRRVPRPGAGGLCHGGRVGAALVRRAAASAVACTLTLGALAATAVCAPPAHAVQTVTPSVRWWGADRYATATAVSREAFPQGARDVVVVSGARFPDALAAAPLAAQLGGPVITVPAGPLPAVVRTELERLSPAVVHVVGGSSVVGDDVVAQLAPLASDRVVRLQGADRYETAASVATTAFSSASEVVLASGQDFPDALAAGSAGAALGSPLLLTERGALPGPTRAALAALAPSRVTLVGGPAVVTPAVQQQVRALLPGAAVVRLSGDDRYGTAAAVARDTWESVPSPLLASGEGFPDALAGAALGAPLLLTRRDCLPAATAKAYADLGVQDVTGLGGAAVLSDAALAGTPCR</sequence>
<proteinExistence type="predicted"/>
<organism evidence="2 3">
    <name type="scientific">Quadrisphaera setariae</name>
    <dbReference type="NCBI Taxonomy" id="2593304"/>
    <lineage>
        <taxon>Bacteria</taxon>
        <taxon>Bacillati</taxon>
        <taxon>Actinomycetota</taxon>
        <taxon>Actinomycetes</taxon>
        <taxon>Kineosporiales</taxon>
        <taxon>Kineosporiaceae</taxon>
        <taxon>Quadrisphaera</taxon>
    </lineage>
</organism>
<reference evidence="2 3" key="1">
    <citation type="submission" date="2019-07" db="EMBL/GenBank/DDBJ databases">
        <title>Quadrisphaera sp. strain DD2A genome sequencing and assembly.</title>
        <authorList>
            <person name="Kim I."/>
        </authorList>
    </citation>
    <scope>NUCLEOTIDE SEQUENCE [LARGE SCALE GENOMIC DNA]</scope>
    <source>
        <strain evidence="2 3">DD2A</strain>
    </source>
</reference>
<dbReference type="InterPro" id="IPR007253">
    <property type="entry name" value="Cell_wall-bd_2"/>
</dbReference>
<keyword evidence="3" id="KW-1185">Reference proteome</keyword>
<gene>
    <name evidence="2" type="ORF">FMM08_11710</name>
</gene>
<dbReference type="OrthoDB" id="5188291at2"/>
<dbReference type="InterPro" id="IPR051922">
    <property type="entry name" value="Bact_Sporulation_Assoc"/>
</dbReference>
<comment type="caution">
    <text evidence="2">The sequence shown here is derived from an EMBL/GenBank/DDBJ whole genome shotgun (WGS) entry which is preliminary data.</text>
</comment>
<dbReference type="Gene3D" id="3.40.50.12090">
    <property type="match status" value="2"/>
</dbReference>
<dbReference type="Pfam" id="PF04122">
    <property type="entry name" value="CW_binding_2"/>
    <property type="match status" value="3"/>
</dbReference>
<dbReference type="Proteomes" id="UP000321234">
    <property type="component" value="Unassembled WGS sequence"/>
</dbReference>
<feature type="region of interest" description="Disordered" evidence="1">
    <location>
        <begin position="1"/>
        <end position="37"/>
    </location>
</feature>
<protein>
    <submittedName>
        <fullName evidence="2">Cell wall-binding repeat-containing protein</fullName>
    </submittedName>
</protein>
<name>A0A5C8ZFW3_9ACTN</name>
<accession>A0A5C8ZFW3</accession>
<dbReference type="PANTHER" id="PTHR30032:SF8">
    <property type="entry name" value="GERMINATION-SPECIFIC N-ACETYLMURAMOYL-L-ALANINE AMIDASE"/>
    <property type="match status" value="1"/>
</dbReference>
<dbReference type="EMBL" id="VKAC01000006">
    <property type="protein sequence ID" value="TXR56093.1"/>
    <property type="molecule type" value="Genomic_DNA"/>
</dbReference>
<evidence type="ECO:0000256" key="1">
    <source>
        <dbReference type="SAM" id="MobiDB-lite"/>
    </source>
</evidence>
<dbReference type="AlphaFoldDB" id="A0A5C8ZFW3"/>
<dbReference type="PANTHER" id="PTHR30032">
    <property type="entry name" value="N-ACETYLMURAMOYL-L-ALANINE AMIDASE-RELATED"/>
    <property type="match status" value="1"/>
</dbReference>
<evidence type="ECO:0000313" key="2">
    <source>
        <dbReference type="EMBL" id="TXR56093.1"/>
    </source>
</evidence>
<evidence type="ECO:0000313" key="3">
    <source>
        <dbReference type="Proteomes" id="UP000321234"/>
    </source>
</evidence>